<evidence type="ECO:0000313" key="5">
    <source>
        <dbReference type="Proteomes" id="UP000182624"/>
    </source>
</evidence>
<accession>A0A1I5XGR4</accession>
<feature type="compositionally biased region" description="Low complexity" evidence="1">
    <location>
        <begin position="268"/>
        <end position="277"/>
    </location>
</feature>
<evidence type="ECO:0000313" key="4">
    <source>
        <dbReference type="EMBL" id="SFQ31161.1"/>
    </source>
</evidence>
<evidence type="ECO:0000259" key="3">
    <source>
        <dbReference type="Pfam" id="PF04536"/>
    </source>
</evidence>
<keyword evidence="2" id="KW-1133">Transmembrane helix</keyword>
<evidence type="ECO:0000256" key="1">
    <source>
        <dbReference type="SAM" id="MobiDB-lite"/>
    </source>
</evidence>
<dbReference type="RefSeq" id="WP_074891095.1">
    <property type="nucleotide sequence ID" value="NZ_FOXO01000032.1"/>
</dbReference>
<dbReference type="AlphaFoldDB" id="A0A1I5XGR4"/>
<evidence type="ECO:0000256" key="2">
    <source>
        <dbReference type="SAM" id="Phobius"/>
    </source>
</evidence>
<dbReference type="Gene3D" id="3.10.310.50">
    <property type="match status" value="1"/>
</dbReference>
<proteinExistence type="predicted"/>
<feature type="region of interest" description="Disordered" evidence="1">
    <location>
        <begin position="249"/>
        <end position="286"/>
    </location>
</feature>
<gene>
    <name evidence="4" type="ORF">SAMN04487928_13218</name>
</gene>
<dbReference type="OrthoDB" id="9806054at2"/>
<dbReference type="Pfam" id="PF04536">
    <property type="entry name" value="TPM_phosphatase"/>
    <property type="match status" value="1"/>
</dbReference>
<name>A0A1I5XGR4_9FIRM</name>
<keyword evidence="2" id="KW-0472">Membrane</keyword>
<organism evidence="4 5">
    <name type="scientific">Butyrivibrio proteoclasticus</name>
    <dbReference type="NCBI Taxonomy" id="43305"/>
    <lineage>
        <taxon>Bacteria</taxon>
        <taxon>Bacillati</taxon>
        <taxon>Bacillota</taxon>
        <taxon>Clostridia</taxon>
        <taxon>Lachnospirales</taxon>
        <taxon>Lachnospiraceae</taxon>
        <taxon>Butyrivibrio</taxon>
    </lineage>
</organism>
<dbReference type="Proteomes" id="UP000182624">
    <property type="component" value="Unassembled WGS sequence"/>
</dbReference>
<dbReference type="InterPro" id="IPR007621">
    <property type="entry name" value="TPM_dom"/>
</dbReference>
<keyword evidence="2" id="KW-0812">Transmembrane</keyword>
<dbReference type="PANTHER" id="PTHR30373:SF2">
    <property type="entry name" value="UPF0603 PROTEIN YGCG"/>
    <property type="match status" value="1"/>
</dbReference>
<sequence length="286" mass="31811">MKKIKGFLLLSITLLIMPLFSITTWAAAEELWDSYEIPSSRQKELLVDKANLLTDDEETDLLEQFESVSQKRQCNIVVLTVDDHTGPIQDYADDYFDYNGFGADYNDSGILFMLSMYDREWAISTSGEAIYAFTDYGQEELVDSMLPYLSDGDYYRAFSTYAKMCDGYLESYNDGSAIDVGNPYRSKGSSIKLILISLLCGFGSALIPIFFMGAQLRTVHSQANASGYQSHQGLNMRSHDDRYVTTRVTHTPLPKDNDSSRSHGSGGSSIHTSSSGHSHGGSHGHF</sequence>
<feature type="domain" description="TPM" evidence="3">
    <location>
        <begin position="47"/>
        <end position="165"/>
    </location>
</feature>
<reference evidence="5" key="1">
    <citation type="submission" date="2016-10" db="EMBL/GenBank/DDBJ databases">
        <authorList>
            <person name="Varghese N."/>
            <person name="Submissions S."/>
        </authorList>
    </citation>
    <scope>NUCLEOTIDE SEQUENCE [LARGE SCALE GENOMIC DNA]</scope>
    <source>
        <strain evidence="5">P18</strain>
    </source>
</reference>
<dbReference type="EMBL" id="FOXO01000032">
    <property type="protein sequence ID" value="SFQ31161.1"/>
    <property type="molecule type" value="Genomic_DNA"/>
</dbReference>
<dbReference type="PANTHER" id="PTHR30373">
    <property type="entry name" value="UPF0603 PROTEIN YGCG"/>
    <property type="match status" value="1"/>
</dbReference>
<protein>
    <recommendedName>
        <fullName evidence="3">TPM domain-containing protein</fullName>
    </recommendedName>
</protein>
<feature type="transmembrane region" description="Helical" evidence="2">
    <location>
        <begin position="193"/>
        <end position="214"/>
    </location>
</feature>
<keyword evidence="5" id="KW-1185">Reference proteome</keyword>